<keyword evidence="1" id="KW-0175">Coiled coil</keyword>
<dbReference type="AlphaFoldDB" id="A0A484K219"/>
<feature type="coiled-coil region" evidence="1">
    <location>
        <begin position="529"/>
        <end position="563"/>
    </location>
</feature>
<name>A0A484K219_9ASTE</name>
<reference evidence="3 4" key="1">
    <citation type="submission" date="2018-04" db="EMBL/GenBank/DDBJ databases">
        <authorList>
            <person name="Vogel A."/>
        </authorList>
    </citation>
    <scope>NUCLEOTIDE SEQUENCE [LARGE SCALE GENOMIC DNA]</scope>
</reference>
<evidence type="ECO:0000256" key="1">
    <source>
        <dbReference type="SAM" id="Coils"/>
    </source>
</evidence>
<dbReference type="Pfam" id="PF14223">
    <property type="entry name" value="Retrotran_gag_2"/>
    <property type="match status" value="1"/>
</dbReference>
<feature type="region of interest" description="Disordered" evidence="2">
    <location>
        <begin position="173"/>
        <end position="193"/>
    </location>
</feature>
<feature type="compositionally biased region" description="Basic and acidic residues" evidence="2">
    <location>
        <begin position="263"/>
        <end position="272"/>
    </location>
</feature>
<dbReference type="EMBL" id="OOIL02000049">
    <property type="protein sequence ID" value="VFQ59871.1"/>
    <property type="molecule type" value="Genomic_DNA"/>
</dbReference>
<proteinExistence type="predicted"/>
<feature type="compositionally biased region" description="Basic and acidic residues" evidence="2">
    <location>
        <begin position="178"/>
        <end position="193"/>
    </location>
</feature>
<feature type="region of interest" description="Disordered" evidence="2">
    <location>
        <begin position="208"/>
        <end position="227"/>
    </location>
</feature>
<evidence type="ECO:0000256" key="2">
    <source>
        <dbReference type="SAM" id="MobiDB-lite"/>
    </source>
</evidence>
<feature type="region of interest" description="Disordered" evidence="2">
    <location>
        <begin position="263"/>
        <end position="295"/>
    </location>
</feature>
<organism evidence="3 4">
    <name type="scientific">Cuscuta campestris</name>
    <dbReference type="NCBI Taxonomy" id="132261"/>
    <lineage>
        <taxon>Eukaryota</taxon>
        <taxon>Viridiplantae</taxon>
        <taxon>Streptophyta</taxon>
        <taxon>Embryophyta</taxon>
        <taxon>Tracheophyta</taxon>
        <taxon>Spermatophyta</taxon>
        <taxon>Magnoliopsida</taxon>
        <taxon>eudicotyledons</taxon>
        <taxon>Gunneridae</taxon>
        <taxon>Pentapetalae</taxon>
        <taxon>asterids</taxon>
        <taxon>lamiids</taxon>
        <taxon>Solanales</taxon>
        <taxon>Convolvulaceae</taxon>
        <taxon>Cuscuteae</taxon>
        <taxon>Cuscuta</taxon>
        <taxon>Cuscuta subgen. Grammica</taxon>
        <taxon>Cuscuta sect. Cleistogrammica</taxon>
    </lineage>
</organism>
<dbReference type="Proteomes" id="UP000595140">
    <property type="component" value="Unassembled WGS sequence"/>
</dbReference>
<dbReference type="OrthoDB" id="1305366at2759"/>
<accession>A0A484K219</accession>
<protein>
    <submittedName>
        <fullName evidence="3">Uncharacterized protein</fullName>
    </submittedName>
</protein>
<evidence type="ECO:0000313" key="3">
    <source>
        <dbReference type="EMBL" id="VFQ59871.1"/>
    </source>
</evidence>
<gene>
    <name evidence="3" type="ORF">CCAM_LOCUS1647</name>
</gene>
<evidence type="ECO:0000313" key="4">
    <source>
        <dbReference type="Proteomes" id="UP000595140"/>
    </source>
</evidence>
<keyword evidence="4" id="KW-1185">Reference proteome</keyword>
<sequence>MSVLQPNQAASIVEEEITVIEPKHHGPTNTFATEPCPHTESLSIDPSPGIVSTKATTLVDDQSDIGYIQIMSPVKAMAITLLAPANGRDVIAHESPSISNDCAAILNVDSTDTPGEDEKVDNTDDTILVINPTPANVLNDAPTLETNSFLIDNKLKCYDAHNLSSETALDGTQCDVTNSKEEHSSGPAESDAHTLSLEKEMDGTLSISNTRNDEHLSDPIDSNNFPPLSTNTAGIDLATIGPVLHTFDIEGQQYEIRSYIEEGETSHQKEETNDFQDVQSRHSKKAVKRPNAPRTVKARSYDPNLEVGTVSEITRYWPSRKSTTMEKIVTTKSYSGPFCLRMDDKERIADFHGRVRELANEAENLRRPFTEDSLVLKVLRALPESYAMDAKAIHHAHDIKNMTLDQLMGNVETIELQMNEELKRKKNDKPITFHSLVDEDDNEDDTAQDEDFQEQLSLFTRQFKKQWQAFMSTWSDDEEQTEDVVGNNNCAFVTQHEGENIEDTVEQLTVLQEKWTVLLLIHKRNILEKNQLAAEVYDLRKKLDEVKQQLNQSEGEKSDMKYELTQLRNYQKWMKSAGAKKIEEMVSTSKFYGD</sequence>